<keyword evidence="4" id="KW-0410">Iron transport</keyword>
<dbReference type="Gene3D" id="2.60.40.1120">
    <property type="entry name" value="Carboxypeptidase-like, regulatory domain"/>
    <property type="match status" value="1"/>
</dbReference>
<keyword evidence="9 13" id="KW-0798">TonB box</keyword>
<accession>A0A399T6L2</accession>
<evidence type="ECO:0000256" key="8">
    <source>
        <dbReference type="ARBA" id="ARBA00023065"/>
    </source>
</evidence>
<evidence type="ECO:0000256" key="3">
    <source>
        <dbReference type="ARBA" id="ARBA00022452"/>
    </source>
</evidence>
<evidence type="ECO:0000256" key="4">
    <source>
        <dbReference type="ARBA" id="ARBA00022496"/>
    </source>
</evidence>
<evidence type="ECO:0000256" key="7">
    <source>
        <dbReference type="ARBA" id="ARBA00023004"/>
    </source>
</evidence>
<evidence type="ECO:0000256" key="6">
    <source>
        <dbReference type="ARBA" id="ARBA00022729"/>
    </source>
</evidence>
<dbReference type="PROSITE" id="PS52016">
    <property type="entry name" value="TONB_DEPENDENT_REC_3"/>
    <property type="match status" value="1"/>
</dbReference>
<evidence type="ECO:0000256" key="1">
    <source>
        <dbReference type="ARBA" id="ARBA00004571"/>
    </source>
</evidence>
<feature type="signal peptide" evidence="14">
    <location>
        <begin position="1"/>
        <end position="19"/>
    </location>
</feature>
<keyword evidence="2 12" id="KW-0813">Transport</keyword>
<evidence type="ECO:0000256" key="14">
    <source>
        <dbReference type="SAM" id="SignalP"/>
    </source>
</evidence>
<keyword evidence="17" id="KW-0675">Receptor</keyword>
<name>A0A399T6L2_9BACT</name>
<dbReference type="GO" id="GO:0009279">
    <property type="term" value="C:cell outer membrane"/>
    <property type="evidence" value="ECO:0007669"/>
    <property type="project" value="UniProtKB-SubCell"/>
</dbReference>
<comment type="similarity">
    <text evidence="12 13">Belongs to the TonB-dependent receptor family.</text>
</comment>
<dbReference type="PANTHER" id="PTHR32552">
    <property type="entry name" value="FERRICHROME IRON RECEPTOR-RELATED"/>
    <property type="match status" value="1"/>
</dbReference>
<comment type="caution">
    <text evidence="17">The sequence shown here is derived from an EMBL/GenBank/DDBJ whole genome shotgun (WGS) entry which is preliminary data.</text>
</comment>
<evidence type="ECO:0000256" key="9">
    <source>
        <dbReference type="ARBA" id="ARBA00023077"/>
    </source>
</evidence>
<keyword evidence="5 12" id="KW-0812">Transmembrane</keyword>
<dbReference type="InterPro" id="IPR012910">
    <property type="entry name" value="Plug_dom"/>
</dbReference>
<feature type="domain" description="TonB-dependent receptor plug" evidence="16">
    <location>
        <begin position="114"/>
        <end position="221"/>
    </location>
</feature>
<keyword evidence="10 12" id="KW-0472">Membrane</keyword>
<evidence type="ECO:0000259" key="15">
    <source>
        <dbReference type="Pfam" id="PF00593"/>
    </source>
</evidence>
<evidence type="ECO:0000256" key="10">
    <source>
        <dbReference type="ARBA" id="ARBA00023136"/>
    </source>
</evidence>
<evidence type="ECO:0000313" key="17">
    <source>
        <dbReference type="EMBL" id="RIJ50442.1"/>
    </source>
</evidence>
<dbReference type="Gene3D" id="2.170.130.10">
    <property type="entry name" value="TonB-dependent receptor, plug domain"/>
    <property type="match status" value="1"/>
</dbReference>
<dbReference type="PANTHER" id="PTHR32552:SF68">
    <property type="entry name" value="FERRICHROME OUTER MEMBRANE TRANSPORTER_PHAGE RECEPTOR"/>
    <property type="match status" value="1"/>
</dbReference>
<evidence type="ECO:0000259" key="16">
    <source>
        <dbReference type="Pfam" id="PF07715"/>
    </source>
</evidence>
<dbReference type="SUPFAM" id="SSF56935">
    <property type="entry name" value="Porins"/>
    <property type="match status" value="1"/>
</dbReference>
<evidence type="ECO:0000256" key="12">
    <source>
        <dbReference type="PROSITE-ProRule" id="PRU01360"/>
    </source>
</evidence>
<dbReference type="InterPro" id="IPR037066">
    <property type="entry name" value="Plug_dom_sf"/>
</dbReference>
<dbReference type="Gene3D" id="2.40.170.20">
    <property type="entry name" value="TonB-dependent receptor, beta-barrel domain"/>
    <property type="match status" value="1"/>
</dbReference>
<dbReference type="OrthoDB" id="9761152at2"/>
<dbReference type="InterPro" id="IPR008969">
    <property type="entry name" value="CarboxyPept-like_regulatory"/>
</dbReference>
<comment type="subcellular location">
    <subcellularLocation>
        <location evidence="1 12">Cell outer membrane</location>
        <topology evidence="1 12">Multi-pass membrane protein</topology>
    </subcellularLocation>
</comment>
<proteinExistence type="inferred from homology"/>
<dbReference type="AlphaFoldDB" id="A0A399T6L2"/>
<protein>
    <submittedName>
        <fullName evidence="17">TonB-dependent receptor</fullName>
    </submittedName>
</protein>
<keyword evidence="7" id="KW-0408">Iron</keyword>
<dbReference type="Pfam" id="PF13715">
    <property type="entry name" value="CarbopepD_reg_2"/>
    <property type="match status" value="1"/>
</dbReference>
<dbReference type="GO" id="GO:0015344">
    <property type="term" value="F:siderophore uptake transmembrane transporter activity"/>
    <property type="evidence" value="ECO:0007669"/>
    <property type="project" value="TreeGrafter"/>
</dbReference>
<keyword evidence="8" id="KW-0406">Ion transport</keyword>
<dbReference type="Pfam" id="PF07715">
    <property type="entry name" value="Plug"/>
    <property type="match status" value="1"/>
</dbReference>
<keyword evidence="11 12" id="KW-0998">Cell outer membrane</keyword>
<sequence length="814" mass="92323">MKKFSFLLLLQVLAVVSFAQVKLSGVVLGDGEPLAGASIVIDNTFYGVSTDGSGSFEMKNLKTGDYTLKVSFIGFETKEVEVSLQTNKKIEVNLAPGSVLTDEVLISATRAGVKTPVAYSNVSKEQLESQNLGQDIPYLLQLTPSFVATSDAGAGVGYTNFRIRGTDLNRINVTIDGIPISESESHGTWFVDIPDLASSLENVQVQRGVGTSANGAAAFGGSIDLQTNTLNKKPSAEYRTSVGSFNTFKNTVSAGTGLLDGKFTFDVRLSKVKSDGFIDRASSDLKSFFVSGGYYTKKSVLKINVFSGLEETYQSWWGVPSVRLNNDMAGMQEYEDNWLFTHEETQHMINSDSRTYNYYTYDNQIDHYQQDYYHLHFSHQFNEFLHLNTGLHYRRGRGYYENYKADQDLKEKYNIQYPVVGNDTIKSSDLVNRKWLDNDFYGGVFALNHKKDRVDFTLGGGWNTYDGDHFGNVIWAQYLGNVAPNYEWYRGNGLKKDFNIYAKFSYQLAKKLNVYTDLQYRNINYKITGIHDDLRDISQEHDYNFFNPKLGIFYQPSDNQKLYASFAVANREPNRDNFVDADPNGKQPVHETLHDWEIGYNYQSSNFTAGANLYYMNYKDQLVLTGEINDVGGVIMLNVDKSYRAGLELQAGWKILRSLQWNANATFSKNKIKDFSEFVDDWDTGEQQAFDLGTTDLAFSPNFTGNSQILFTPAENLSFSLLSNYVGKQYIDNTSNNDRVLDAYFVNNLKIDYRLTTGFFDEIVLHCMVNNLFNEKYESNAWVYSYFLGGERYKQDGYFPQAGTHFMFGVDFKF</sequence>
<evidence type="ECO:0000256" key="11">
    <source>
        <dbReference type="ARBA" id="ARBA00023237"/>
    </source>
</evidence>
<keyword evidence="6 14" id="KW-0732">Signal</keyword>
<feature type="chain" id="PRO_5017421129" evidence="14">
    <location>
        <begin position="20"/>
        <end position="814"/>
    </location>
</feature>
<dbReference type="EMBL" id="QWGR01000001">
    <property type="protein sequence ID" value="RIJ50442.1"/>
    <property type="molecule type" value="Genomic_DNA"/>
</dbReference>
<keyword evidence="18" id="KW-1185">Reference proteome</keyword>
<evidence type="ECO:0000256" key="13">
    <source>
        <dbReference type="RuleBase" id="RU003357"/>
    </source>
</evidence>
<gene>
    <name evidence="17" type="ORF">D1614_00425</name>
</gene>
<dbReference type="RefSeq" id="WP_119435912.1">
    <property type="nucleotide sequence ID" value="NZ_QWGR01000001.1"/>
</dbReference>
<keyword evidence="3 12" id="KW-1134">Transmembrane beta strand</keyword>
<dbReference type="InterPro" id="IPR036942">
    <property type="entry name" value="Beta-barrel_TonB_sf"/>
</dbReference>
<evidence type="ECO:0000256" key="5">
    <source>
        <dbReference type="ARBA" id="ARBA00022692"/>
    </source>
</evidence>
<feature type="domain" description="TonB-dependent receptor-like beta-barrel" evidence="15">
    <location>
        <begin position="350"/>
        <end position="771"/>
    </location>
</feature>
<organism evidence="17 18">
    <name type="scientific">Maribellus luteus</name>
    <dbReference type="NCBI Taxonomy" id="2305463"/>
    <lineage>
        <taxon>Bacteria</taxon>
        <taxon>Pseudomonadati</taxon>
        <taxon>Bacteroidota</taxon>
        <taxon>Bacteroidia</taxon>
        <taxon>Marinilabiliales</taxon>
        <taxon>Prolixibacteraceae</taxon>
        <taxon>Maribellus</taxon>
    </lineage>
</organism>
<dbReference type="Pfam" id="PF00593">
    <property type="entry name" value="TonB_dep_Rec_b-barrel"/>
    <property type="match status" value="1"/>
</dbReference>
<dbReference type="InterPro" id="IPR039426">
    <property type="entry name" value="TonB-dep_rcpt-like"/>
</dbReference>
<dbReference type="SUPFAM" id="SSF49464">
    <property type="entry name" value="Carboxypeptidase regulatory domain-like"/>
    <property type="match status" value="1"/>
</dbReference>
<evidence type="ECO:0000313" key="18">
    <source>
        <dbReference type="Proteomes" id="UP000265926"/>
    </source>
</evidence>
<dbReference type="Proteomes" id="UP000265926">
    <property type="component" value="Unassembled WGS sequence"/>
</dbReference>
<reference evidence="17 18" key="1">
    <citation type="submission" date="2018-08" db="EMBL/GenBank/DDBJ databases">
        <title>Pallidiluteibacterium maritimus gen. nov., sp. nov., isolated from coastal sediment.</title>
        <authorList>
            <person name="Zhou L.Y."/>
        </authorList>
    </citation>
    <scope>NUCLEOTIDE SEQUENCE [LARGE SCALE GENOMIC DNA]</scope>
    <source>
        <strain evidence="17 18">XSD2</strain>
    </source>
</reference>
<evidence type="ECO:0000256" key="2">
    <source>
        <dbReference type="ARBA" id="ARBA00022448"/>
    </source>
</evidence>
<dbReference type="InterPro" id="IPR000531">
    <property type="entry name" value="Beta-barrel_TonB"/>
</dbReference>